<evidence type="ECO:0000313" key="3">
    <source>
        <dbReference type="Proteomes" id="UP000321168"/>
    </source>
</evidence>
<sequence>MESTFYSLEELVEKIEKSHKKLAKGKLNEPGLNEFISVVRELEERLLIMRFKAYEGVIEKGDNPEDKPSMAIDLRNQISLIDAIEEEVQKDKEPVAVKIEPAKAQATPKEEKASVPEIKIETKTPEPKKQPEPPKPVEPVVAESKVVENQTAAKTVENIEREPSLNDRLSEQRQGKSLNEKLKKAPIDDLKKAIGINQRYQFINELFKQNADHFNQVVDELNKCNSYKEALTIVKRDVAPNYKWNEEDNNVLAFMDLVERRHLN</sequence>
<dbReference type="AlphaFoldDB" id="A0A5C6V580"/>
<evidence type="ECO:0000313" key="2">
    <source>
        <dbReference type="EMBL" id="TXC78998.1"/>
    </source>
</evidence>
<dbReference type="Proteomes" id="UP000321168">
    <property type="component" value="Unassembled WGS sequence"/>
</dbReference>
<evidence type="ECO:0000256" key="1">
    <source>
        <dbReference type="SAM" id="MobiDB-lite"/>
    </source>
</evidence>
<protein>
    <submittedName>
        <fullName evidence="2">Uncharacterized protein</fullName>
    </submittedName>
</protein>
<proteinExistence type="predicted"/>
<comment type="caution">
    <text evidence="2">The sequence shown here is derived from an EMBL/GenBank/DDBJ whole genome shotgun (WGS) entry which is preliminary data.</text>
</comment>
<organism evidence="2 3">
    <name type="scientific">Luteibaculum oceani</name>
    <dbReference type="NCBI Taxonomy" id="1294296"/>
    <lineage>
        <taxon>Bacteria</taxon>
        <taxon>Pseudomonadati</taxon>
        <taxon>Bacteroidota</taxon>
        <taxon>Flavobacteriia</taxon>
        <taxon>Flavobacteriales</taxon>
        <taxon>Luteibaculaceae</taxon>
        <taxon>Luteibaculum</taxon>
    </lineage>
</organism>
<name>A0A5C6V580_9FLAO</name>
<accession>A0A5C6V580</accession>
<dbReference type="OrthoDB" id="1100725at2"/>
<feature type="compositionally biased region" description="Basic and acidic residues" evidence="1">
    <location>
        <begin position="108"/>
        <end position="132"/>
    </location>
</feature>
<feature type="region of interest" description="Disordered" evidence="1">
    <location>
        <begin position="101"/>
        <end position="139"/>
    </location>
</feature>
<gene>
    <name evidence="2" type="ORF">FRX97_07220</name>
</gene>
<reference evidence="2 3" key="1">
    <citation type="submission" date="2019-08" db="EMBL/GenBank/DDBJ databases">
        <title>Genome of Luteibaculum oceani JCM 18817.</title>
        <authorList>
            <person name="Bowman J.P."/>
        </authorList>
    </citation>
    <scope>NUCLEOTIDE SEQUENCE [LARGE SCALE GENOMIC DNA]</scope>
    <source>
        <strain evidence="2 3">JCM 18817</strain>
    </source>
</reference>
<dbReference type="RefSeq" id="WP_147014522.1">
    <property type="nucleotide sequence ID" value="NZ_VORB01000005.1"/>
</dbReference>
<keyword evidence="3" id="KW-1185">Reference proteome</keyword>
<dbReference type="EMBL" id="VORB01000005">
    <property type="protein sequence ID" value="TXC78998.1"/>
    <property type="molecule type" value="Genomic_DNA"/>
</dbReference>